<dbReference type="AlphaFoldDB" id="A0A926P1N3"/>
<comment type="subunit">
    <text evidence="9">F-type ATPases have 2 components, CF(1) - the catalytic core - and CF(0) - the membrane proton channel. CF(1) has five subunits: alpha(3), beta(3), gamma(1), delta(1), epsilon(1). CF(0) has three main subunits: a, b and c.</text>
</comment>
<comment type="function">
    <text evidence="1 9">Produces ATP from ADP in the presence of a proton gradient across the membrane.</text>
</comment>
<dbReference type="InterPro" id="IPR036771">
    <property type="entry name" value="ATPsynth_dsu/esu_N"/>
</dbReference>
<gene>
    <name evidence="9" type="primary">atpC</name>
    <name evidence="12" type="ORF">HK439_18995</name>
</gene>
<name>A0A926P1N3_9HYPH</name>
<evidence type="ECO:0000256" key="2">
    <source>
        <dbReference type="ARBA" id="ARBA00004184"/>
    </source>
</evidence>
<dbReference type="InterPro" id="IPR020546">
    <property type="entry name" value="ATP_synth_F1_dsu/esu_N"/>
</dbReference>
<evidence type="ECO:0000256" key="5">
    <source>
        <dbReference type="ARBA" id="ARBA00022781"/>
    </source>
</evidence>
<dbReference type="CDD" id="cd12152">
    <property type="entry name" value="F1-ATPase_delta"/>
    <property type="match status" value="1"/>
</dbReference>
<dbReference type="GO" id="GO:0005886">
    <property type="term" value="C:plasma membrane"/>
    <property type="evidence" value="ECO:0007669"/>
    <property type="project" value="UniProtKB-SubCell"/>
</dbReference>
<evidence type="ECO:0000313" key="12">
    <source>
        <dbReference type="EMBL" id="MBD1548356.1"/>
    </source>
</evidence>
<dbReference type="InterPro" id="IPR024037">
    <property type="entry name" value="Alt_ATP_synth_F1_esu"/>
</dbReference>
<dbReference type="HAMAP" id="MF_00530">
    <property type="entry name" value="ATP_synth_epsil_bac"/>
    <property type="match status" value="1"/>
</dbReference>
<keyword evidence="6 9" id="KW-0406">Ion transport</keyword>
<comment type="similarity">
    <text evidence="3 9">Belongs to the ATPase epsilon chain family.</text>
</comment>
<dbReference type="Gene3D" id="2.60.15.10">
    <property type="entry name" value="F0F1 ATP synthase delta/epsilon subunit, N-terminal"/>
    <property type="match status" value="1"/>
</dbReference>
<dbReference type="GO" id="GO:0046933">
    <property type="term" value="F:proton-transporting ATP synthase activity, rotational mechanism"/>
    <property type="evidence" value="ECO:0007669"/>
    <property type="project" value="UniProtKB-UniRule"/>
</dbReference>
<dbReference type="RefSeq" id="WP_190293050.1">
    <property type="nucleotide sequence ID" value="NZ_JABFCZ010000022.1"/>
</dbReference>
<evidence type="ECO:0000313" key="13">
    <source>
        <dbReference type="Proteomes" id="UP000598467"/>
    </source>
</evidence>
<evidence type="ECO:0000256" key="10">
    <source>
        <dbReference type="SAM" id="Coils"/>
    </source>
</evidence>
<evidence type="ECO:0000256" key="7">
    <source>
        <dbReference type="ARBA" id="ARBA00023136"/>
    </source>
</evidence>
<organism evidence="12 13">
    <name type="scientific">Roseibium aggregatum</name>
    <dbReference type="NCBI Taxonomy" id="187304"/>
    <lineage>
        <taxon>Bacteria</taxon>
        <taxon>Pseudomonadati</taxon>
        <taxon>Pseudomonadota</taxon>
        <taxon>Alphaproteobacteria</taxon>
        <taxon>Hyphomicrobiales</taxon>
        <taxon>Stappiaceae</taxon>
        <taxon>Roseibium</taxon>
    </lineage>
</organism>
<dbReference type="EMBL" id="JABFCZ010000022">
    <property type="protein sequence ID" value="MBD1548356.1"/>
    <property type="molecule type" value="Genomic_DNA"/>
</dbReference>
<feature type="coiled-coil region" evidence="10">
    <location>
        <begin position="86"/>
        <end position="117"/>
    </location>
</feature>
<dbReference type="SUPFAM" id="SSF51344">
    <property type="entry name" value="Epsilon subunit of F1F0-ATP synthase N-terminal domain"/>
    <property type="match status" value="1"/>
</dbReference>
<keyword evidence="8 9" id="KW-0139">CF(1)</keyword>
<dbReference type="Pfam" id="PF02823">
    <property type="entry name" value="ATP-synt_DE_N"/>
    <property type="match status" value="1"/>
</dbReference>
<dbReference type="NCBIfam" id="NF004871">
    <property type="entry name" value="PRK06228.1"/>
    <property type="match status" value="1"/>
</dbReference>
<evidence type="ECO:0000256" key="9">
    <source>
        <dbReference type="HAMAP-Rule" id="MF_00530"/>
    </source>
</evidence>
<evidence type="ECO:0000256" key="3">
    <source>
        <dbReference type="ARBA" id="ARBA00005712"/>
    </source>
</evidence>
<evidence type="ECO:0000256" key="1">
    <source>
        <dbReference type="ARBA" id="ARBA00003543"/>
    </source>
</evidence>
<evidence type="ECO:0000256" key="4">
    <source>
        <dbReference type="ARBA" id="ARBA00022448"/>
    </source>
</evidence>
<dbReference type="InterPro" id="IPR001469">
    <property type="entry name" value="ATP_synth_F1_dsu/esu"/>
</dbReference>
<keyword evidence="9" id="KW-1003">Cell membrane</keyword>
<dbReference type="GO" id="GO:0045259">
    <property type="term" value="C:proton-transporting ATP synthase complex"/>
    <property type="evidence" value="ECO:0007669"/>
    <property type="project" value="UniProtKB-KW"/>
</dbReference>
<comment type="caution">
    <text evidence="12">The sequence shown here is derived from an EMBL/GenBank/DDBJ whole genome shotgun (WGS) entry which is preliminary data.</text>
</comment>
<dbReference type="NCBIfam" id="TIGR03166">
    <property type="entry name" value="alt_F1F0_F1_eps"/>
    <property type="match status" value="1"/>
</dbReference>
<dbReference type="GO" id="GO:0012505">
    <property type="term" value="C:endomembrane system"/>
    <property type="evidence" value="ECO:0007669"/>
    <property type="project" value="UniProtKB-SubCell"/>
</dbReference>
<protein>
    <recommendedName>
        <fullName evidence="9">ATP synthase epsilon chain</fullName>
    </recommendedName>
    <alternativeName>
        <fullName evidence="9">ATP synthase F1 sector epsilon subunit</fullName>
    </alternativeName>
    <alternativeName>
        <fullName evidence="9">F-ATPase epsilon subunit</fullName>
    </alternativeName>
</protein>
<proteinExistence type="inferred from homology"/>
<keyword evidence="10" id="KW-0175">Coiled coil</keyword>
<dbReference type="Proteomes" id="UP000598467">
    <property type="component" value="Unassembled WGS sequence"/>
</dbReference>
<comment type="subcellular location">
    <subcellularLocation>
        <location evidence="9">Cell membrane</location>
        <topology evidence="9">Peripheral membrane protein</topology>
    </subcellularLocation>
    <subcellularLocation>
        <location evidence="2">Endomembrane system</location>
        <topology evidence="2">Peripheral membrane protein</topology>
    </subcellularLocation>
</comment>
<accession>A0A926P1N3</accession>
<feature type="domain" description="ATP synthase F1 complex delta/epsilon subunit N-terminal" evidence="11">
    <location>
        <begin position="1"/>
        <end position="80"/>
    </location>
</feature>
<keyword evidence="4 9" id="KW-0813">Transport</keyword>
<keyword evidence="7 9" id="KW-0472">Membrane</keyword>
<evidence type="ECO:0000259" key="11">
    <source>
        <dbReference type="Pfam" id="PF02823"/>
    </source>
</evidence>
<dbReference type="GO" id="GO:0005524">
    <property type="term" value="F:ATP binding"/>
    <property type="evidence" value="ECO:0007669"/>
    <property type="project" value="UniProtKB-UniRule"/>
</dbReference>
<sequence>MQLKIVTPRKILMDMEVSRIVAEGPDGAFGMLPNHIDFVSQLVPGILTYETIDGTECYAGIRAGTLVKCAEEVLVSTSNAILGHDLESLQDRVKEVFRDLDENERAARSALARLEAQMVRRFLDLEQSA</sequence>
<evidence type="ECO:0000256" key="8">
    <source>
        <dbReference type="ARBA" id="ARBA00023196"/>
    </source>
</evidence>
<keyword evidence="5 9" id="KW-0375">Hydrogen ion transport</keyword>
<reference evidence="12" key="1">
    <citation type="submission" date="2020-05" db="EMBL/GenBank/DDBJ databases">
        <title>Identification of trans-AT polyketide cluster in two marine bacteria, producers of a novel glutaramide-containing polyketide sesbanimide D and analogs.</title>
        <authorList>
            <person name="Kacar D."/>
            <person name="Rodriguez P."/>
            <person name="Canedo L."/>
            <person name="Gonzalez E."/>
            <person name="Galan B."/>
            <person name="De La Calle F."/>
            <person name="Garcia J.L."/>
        </authorList>
    </citation>
    <scope>NUCLEOTIDE SEQUENCE</scope>
    <source>
        <strain evidence="12">PHM038</strain>
    </source>
</reference>
<keyword evidence="9" id="KW-0066">ATP synthesis</keyword>
<evidence type="ECO:0000256" key="6">
    <source>
        <dbReference type="ARBA" id="ARBA00023065"/>
    </source>
</evidence>